<reference evidence="3" key="1">
    <citation type="journal article" date="2019" name="Int. J. Syst. Evol. Microbiol.">
        <title>The Global Catalogue of Microorganisms (GCM) 10K type strain sequencing project: providing services to taxonomists for standard genome sequencing and annotation.</title>
        <authorList>
            <consortium name="The Broad Institute Genomics Platform"/>
            <consortium name="The Broad Institute Genome Sequencing Center for Infectious Disease"/>
            <person name="Wu L."/>
            <person name="Ma J."/>
        </authorList>
    </citation>
    <scope>NUCLEOTIDE SEQUENCE [LARGE SCALE GENOMIC DNA]</scope>
    <source>
        <strain evidence="3">CCUG 49560</strain>
    </source>
</reference>
<dbReference type="Proteomes" id="UP001595891">
    <property type="component" value="Unassembled WGS sequence"/>
</dbReference>
<proteinExistence type="predicted"/>
<dbReference type="PROSITE" id="PS51257">
    <property type="entry name" value="PROKAR_LIPOPROTEIN"/>
    <property type="match status" value="1"/>
</dbReference>
<protein>
    <recommendedName>
        <fullName evidence="4">VWA domain-containing protein</fullName>
    </recommendedName>
</protein>
<keyword evidence="3" id="KW-1185">Reference proteome</keyword>
<gene>
    <name evidence="2" type="ORF">ACFO8L_25980</name>
</gene>
<name>A0ABV9EIX1_9ACTN</name>
<evidence type="ECO:0008006" key="4">
    <source>
        <dbReference type="Google" id="ProtNLM"/>
    </source>
</evidence>
<feature type="chain" id="PRO_5045731274" description="VWA domain-containing protein" evidence="1">
    <location>
        <begin position="23"/>
        <end position="241"/>
    </location>
</feature>
<keyword evidence="1" id="KW-0732">Signal</keyword>
<feature type="signal peptide" evidence="1">
    <location>
        <begin position="1"/>
        <end position="22"/>
    </location>
</feature>
<dbReference type="RefSeq" id="WP_262844343.1">
    <property type="nucleotide sequence ID" value="NZ_JANZYP010000028.1"/>
</dbReference>
<evidence type="ECO:0000313" key="2">
    <source>
        <dbReference type="EMBL" id="MFC4589562.1"/>
    </source>
</evidence>
<comment type="caution">
    <text evidence="2">The sequence shown here is derived from an EMBL/GenBank/DDBJ whole genome shotgun (WGS) entry which is preliminary data.</text>
</comment>
<sequence>MTSARILACALLLGLACLTGCGDDEPPSVFRSCGLVVDATSFSVNTDVPKKIREAVPAFLADCDRVAYTVVSGSVGSSDCRQAPLGLNAGPRDGAQGNPHRIEQINLTRRAAAVTVMNRLLDCARQETRTRTGSDVIGALADIARQANPLDTPARLLLISDMAQNTKELNLYKAEIGTAALREAIIARLRRDNRLPRLEGTQVRIVGFGVNVTSDALRQQQFRDFWNLLFQRAGAPPVTYV</sequence>
<accession>A0ABV9EIX1</accession>
<evidence type="ECO:0000256" key="1">
    <source>
        <dbReference type="SAM" id="SignalP"/>
    </source>
</evidence>
<dbReference type="EMBL" id="JBHSFN010000017">
    <property type="protein sequence ID" value="MFC4589562.1"/>
    <property type="molecule type" value="Genomic_DNA"/>
</dbReference>
<organism evidence="2 3">
    <name type="scientific">Sphaerisporangium corydalis</name>
    <dbReference type="NCBI Taxonomy" id="1441875"/>
    <lineage>
        <taxon>Bacteria</taxon>
        <taxon>Bacillati</taxon>
        <taxon>Actinomycetota</taxon>
        <taxon>Actinomycetes</taxon>
        <taxon>Streptosporangiales</taxon>
        <taxon>Streptosporangiaceae</taxon>
        <taxon>Sphaerisporangium</taxon>
    </lineage>
</organism>
<evidence type="ECO:0000313" key="3">
    <source>
        <dbReference type="Proteomes" id="UP001595891"/>
    </source>
</evidence>